<keyword evidence="2" id="KW-0732">Signal</keyword>
<feature type="region of interest" description="Disordered" evidence="1">
    <location>
        <begin position="36"/>
        <end position="74"/>
    </location>
</feature>
<evidence type="ECO:0000313" key="4">
    <source>
        <dbReference type="Proteomes" id="UP001352223"/>
    </source>
</evidence>
<evidence type="ECO:0000256" key="1">
    <source>
        <dbReference type="SAM" id="MobiDB-lite"/>
    </source>
</evidence>
<protein>
    <submittedName>
        <fullName evidence="3">Uncharacterized protein</fullName>
    </submittedName>
</protein>
<keyword evidence="4" id="KW-1185">Reference proteome</keyword>
<feature type="signal peptide" evidence="2">
    <location>
        <begin position="1"/>
        <end position="20"/>
    </location>
</feature>
<evidence type="ECO:0000256" key="2">
    <source>
        <dbReference type="SAM" id="SignalP"/>
    </source>
</evidence>
<organism evidence="3 4">
    <name type="scientific">Streptomyces kunmingensis</name>
    <dbReference type="NCBI Taxonomy" id="68225"/>
    <lineage>
        <taxon>Bacteria</taxon>
        <taxon>Bacillati</taxon>
        <taxon>Actinomycetota</taxon>
        <taxon>Actinomycetes</taxon>
        <taxon>Kitasatosporales</taxon>
        <taxon>Streptomycetaceae</taxon>
        <taxon>Streptomyces</taxon>
    </lineage>
</organism>
<feature type="chain" id="PRO_5047259644" evidence="2">
    <location>
        <begin position="21"/>
        <end position="74"/>
    </location>
</feature>
<name>A0ABU6CNX8_9ACTN</name>
<dbReference type="RefSeq" id="WP_324775562.1">
    <property type="nucleotide sequence ID" value="NZ_BAAATS010000051.1"/>
</dbReference>
<dbReference type="Proteomes" id="UP001352223">
    <property type="component" value="Unassembled WGS sequence"/>
</dbReference>
<sequence>MTATATIPFAAKAAAPPCLATTSLDGVVWNPERQLNEQPDGTPWHTMPQAASCTDTNMDGKGDDTADPYYASAS</sequence>
<proteinExistence type="predicted"/>
<reference evidence="3 4" key="1">
    <citation type="submission" date="2022-10" db="EMBL/GenBank/DDBJ databases">
        <authorList>
            <person name="Xie J."/>
            <person name="Shen N."/>
        </authorList>
    </citation>
    <scope>NUCLEOTIDE SEQUENCE [LARGE SCALE GENOMIC DNA]</scope>
    <source>
        <strain evidence="3 4">DSM 41681</strain>
    </source>
</reference>
<dbReference type="EMBL" id="JAOZYB010000357">
    <property type="protein sequence ID" value="MEB3966357.1"/>
    <property type="molecule type" value="Genomic_DNA"/>
</dbReference>
<evidence type="ECO:0000313" key="3">
    <source>
        <dbReference type="EMBL" id="MEB3966357.1"/>
    </source>
</evidence>
<comment type="caution">
    <text evidence="3">The sequence shown here is derived from an EMBL/GenBank/DDBJ whole genome shotgun (WGS) entry which is preliminary data.</text>
</comment>
<gene>
    <name evidence="3" type="ORF">OKJ48_39945</name>
</gene>
<accession>A0ABU6CNX8</accession>